<evidence type="ECO:0000313" key="3">
    <source>
        <dbReference type="Proteomes" id="UP000003882"/>
    </source>
</evidence>
<accession>B6XVA7</accession>
<evidence type="ECO:0000256" key="1">
    <source>
        <dbReference type="SAM" id="MobiDB-lite"/>
    </source>
</evidence>
<dbReference type="EMBL" id="ABXY01000016">
    <property type="protein sequence ID" value="EEB21307.1"/>
    <property type="molecule type" value="Genomic_DNA"/>
</dbReference>
<sequence>MSLKSSLSQVILPCTIVLNGFTIQRNSRQHVAIPANHSMRCQANRSMQCREISTISSFLQSHSHPPIPTDWAIMGPKDPLSITVMGPAFVRDGLSGSKQARTGSEISHAVSPGL</sequence>
<feature type="compositionally biased region" description="Polar residues" evidence="1">
    <location>
        <begin position="96"/>
        <end position="105"/>
    </location>
</feature>
<name>B6XVA7_9BIFI</name>
<comment type="caution">
    <text evidence="2">The sequence shown here is derived from an EMBL/GenBank/DDBJ whole genome shotgun (WGS) entry which is preliminary data.</text>
</comment>
<gene>
    <name evidence="2" type="ORF">BIFCAT_01136</name>
</gene>
<organism evidence="2 3">
    <name type="scientific">Bifidobacterium catenulatum DSM 16992 = JCM 1194 = LMG 11043</name>
    <dbReference type="NCBI Taxonomy" id="566552"/>
    <lineage>
        <taxon>Bacteria</taxon>
        <taxon>Bacillati</taxon>
        <taxon>Actinomycetota</taxon>
        <taxon>Actinomycetes</taxon>
        <taxon>Bifidobacteriales</taxon>
        <taxon>Bifidobacteriaceae</taxon>
        <taxon>Bifidobacterium</taxon>
    </lineage>
</organism>
<reference evidence="2 3" key="1">
    <citation type="submission" date="2008-10" db="EMBL/GenBank/DDBJ databases">
        <title>Draft genome sequence of Bifidobacterium catenulatum (DSM 16992).</title>
        <authorList>
            <person name="Sudarsanam P."/>
            <person name="Ley R."/>
            <person name="Guruge J."/>
            <person name="Turnbaugh P.J."/>
            <person name="Mahowald M."/>
            <person name="Liep D."/>
            <person name="Gordon J."/>
        </authorList>
    </citation>
    <scope>NUCLEOTIDE SEQUENCE [LARGE SCALE GENOMIC DNA]</scope>
    <source>
        <strain evidence="2 3">DSM 16992</strain>
    </source>
</reference>
<protein>
    <submittedName>
        <fullName evidence="2">Uncharacterized protein</fullName>
    </submittedName>
</protein>
<evidence type="ECO:0000313" key="2">
    <source>
        <dbReference type="EMBL" id="EEB21307.1"/>
    </source>
</evidence>
<dbReference type="Proteomes" id="UP000003882">
    <property type="component" value="Unassembled WGS sequence"/>
</dbReference>
<feature type="region of interest" description="Disordered" evidence="1">
    <location>
        <begin position="94"/>
        <end position="114"/>
    </location>
</feature>
<reference evidence="2 3" key="2">
    <citation type="submission" date="2008-10" db="EMBL/GenBank/DDBJ databases">
        <authorList>
            <person name="Fulton L."/>
            <person name="Clifton S."/>
            <person name="Fulton B."/>
            <person name="Xu J."/>
            <person name="Minx P."/>
            <person name="Pepin K.H."/>
            <person name="Johnson M."/>
            <person name="Bhonagiri V."/>
            <person name="Nash W.E."/>
            <person name="Mardis E.R."/>
            <person name="Wilson R.K."/>
        </authorList>
    </citation>
    <scope>NUCLEOTIDE SEQUENCE [LARGE SCALE GENOMIC DNA]</scope>
    <source>
        <strain evidence="2 3">DSM 16992</strain>
    </source>
</reference>
<dbReference type="AlphaFoldDB" id="B6XVA7"/>
<proteinExistence type="predicted"/>